<reference evidence="1" key="1">
    <citation type="journal article" date="2024" name="Int. J. Syst. Evol. Microbiol.">
        <title>Polycladomyces zharkentensis sp. nov., a novel thermophilic cellulose- and starch-degrading member of the Bacillota from a geothermal aquifer in Kazakhstan.</title>
        <authorList>
            <person name="Mashzhan A."/>
            <person name="Kistaubayeva A."/>
            <person name="Javier-Lopez R."/>
            <person name="Bissenova U."/>
            <person name="Bissenbay A."/>
            <person name="Birkeland N.K."/>
        </authorList>
    </citation>
    <scope>NUCLEOTIDE SEQUENCE</scope>
    <source>
        <strain evidence="1">ZKZ2T</strain>
    </source>
</reference>
<dbReference type="RefSeq" id="WP_205493844.1">
    <property type="nucleotide sequence ID" value="NZ_JAFHAP010000006.1"/>
</dbReference>
<dbReference type="EMBL" id="JAFHAP010000006">
    <property type="protein sequence ID" value="MBN2909136.1"/>
    <property type="molecule type" value="Genomic_DNA"/>
</dbReference>
<evidence type="ECO:0000313" key="1">
    <source>
        <dbReference type="EMBL" id="MBN2909136.1"/>
    </source>
</evidence>
<name>A0ABS2WHZ4_9BACL</name>
<dbReference type="Proteomes" id="UP001177120">
    <property type="component" value="Unassembled WGS sequence"/>
</dbReference>
<organism evidence="1 2">
    <name type="scientific">Polycladomyces zharkentensis</name>
    <dbReference type="NCBI Taxonomy" id="2807616"/>
    <lineage>
        <taxon>Bacteria</taxon>
        <taxon>Bacillati</taxon>
        <taxon>Bacillota</taxon>
        <taxon>Bacilli</taxon>
        <taxon>Bacillales</taxon>
        <taxon>Thermoactinomycetaceae</taxon>
        <taxon>Polycladomyces</taxon>
    </lineage>
</organism>
<evidence type="ECO:0000313" key="2">
    <source>
        <dbReference type="Proteomes" id="UP001177120"/>
    </source>
</evidence>
<gene>
    <name evidence="1" type="ORF">JQC72_06315</name>
</gene>
<protein>
    <submittedName>
        <fullName evidence="1">Uncharacterized protein</fullName>
    </submittedName>
</protein>
<sequence>MRNRWHVYEFMKAVTLETGKPPRWEDVFAAFPDVSREEIGEGVAEFEAVMTWGM</sequence>
<comment type="caution">
    <text evidence="1">The sequence shown here is derived from an EMBL/GenBank/DDBJ whole genome shotgun (WGS) entry which is preliminary data.</text>
</comment>
<accession>A0ABS2WHZ4</accession>
<proteinExistence type="predicted"/>
<keyword evidence="2" id="KW-1185">Reference proteome</keyword>